<evidence type="ECO:0000313" key="3">
    <source>
        <dbReference type="Proteomes" id="UP000693946"/>
    </source>
</evidence>
<comment type="caution">
    <text evidence="2">The sequence shown here is derived from an EMBL/GenBank/DDBJ whole genome shotgun (WGS) entry which is preliminary data.</text>
</comment>
<keyword evidence="3" id="KW-1185">Reference proteome</keyword>
<gene>
    <name evidence="2" type="ORF">JOB18_010577</name>
</gene>
<accession>A0AAV6PXP9</accession>
<dbReference type="EMBL" id="JAGKHQ010000020">
    <property type="protein sequence ID" value="KAG7478860.1"/>
    <property type="molecule type" value="Genomic_DNA"/>
</dbReference>
<evidence type="ECO:0000256" key="1">
    <source>
        <dbReference type="SAM" id="MobiDB-lite"/>
    </source>
</evidence>
<protein>
    <submittedName>
        <fullName evidence="2">Uncharacterized protein</fullName>
    </submittedName>
</protein>
<reference evidence="2 3" key="1">
    <citation type="journal article" date="2021" name="Sci. Rep.">
        <title>Chromosome anchoring in Senegalese sole (Solea senegalensis) reveals sex-associated markers and genome rearrangements in flatfish.</title>
        <authorList>
            <person name="Guerrero-Cozar I."/>
            <person name="Gomez-Garrido J."/>
            <person name="Berbel C."/>
            <person name="Martinez-Blanch J.F."/>
            <person name="Alioto T."/>
            <person name="Claros M.G."/>
            <person name="Gagnaire P.A."/>
            <person name="Manchado M."/>
        </authorList>
    </citation>
    <scope>NUCLEOTIDE SEQUENCE [LARGE SCALE GENOMIC DNA]</scope>
    <source>
        <strain evidence="2">Sse05_10M</strain>
    </source>
</reference>
<proteinExistence type="predicted"/>
<feature type="region of interest" description="Disordered" evidence="1">
    <location>
        <begin position="1"/>
        <end position="72"/>
    </location>
</feature>
<name>A0AAV6PXP9_SOLSE</name>
<sequence length="111" mass="12571">MSRRRPLLFQPRHRPSTLPPPRNKPRLLPLSRKKKAPAPPNLQTSSVNTAQQDYIREGNESNNQRNKGRPERIEVDVHVGKQHLCQCTNSSSVWESRVCSCVQDEAPPPSG</sequence>
<feature type="compositionally biased region" description="Polar residues" evidence="1">
    <location>
        <begin position="41"/>
        <end position="52"/>
    </location>
</feature>
<feature type="compositionally biased region" description="Basic residues" evidence="1">
    <location>
        <begin position="1"/>
        <end position="15"/>
    </location>
</feature>
<dbReference type="Proteomes" id="UP000693946">
    <property type="component" value="Linkage Group LG8"/>
</dbReference>
<dbReference type="AlphaFoldDB" id="A0AAV6PXP9"/>
<evidence type="ECO:0000313" key="2">
    <source>
        <dbReference type="EMBL" id="KAG7478860.1"/>
    </source>
</evidence>
<organism evidence="2 3">
    <name type="scientific">Solea senegalensis</name>
    <name type="common">Senegalese sole</name>
    <dbReference type="NCBI Taxonomy" id="28829"/>
    <lineage>
        <taxon>Eukaryota</taxon>
        <taxon>Metazoa</taxon>
        <taxon>Chordata</taxon>
        <taxon>Craniata</taxon>
        <taxon>Vertebrata</taxon>
        <taxon>Euteleostomi</taxon>
        <taxon>Actinopterygii</taxon>
        <taxon>Neopterygii</taxon>
        <taxon>Teleostei</taxon>
        <taxon>Neoteleostei</taxon>
        <taxon>Acanthomorphata</taxon>
        <taxon>Carangaria</taxon>
        <taxon>Pleuronectiformes</taxon>
        <taxon>Pleuronectoidei</taxon>
        <taxon>Soleidae</taxon>
        <taxon>Solea</taxon>
    </lineage>
</organism>